<comment type="caution">
    <text evidence="6">The sequence shown here is derived from an EMBL/GenBank/DDBJ whole genome shotgun (WGS) entry which is preliminary data.</text>
</comment>
<dbReference type="SUPFAM" id="SSF55785">
    <property type="entry name" value="PYP-like sensor domain (PAS domain)"/>
    <property type="match status" value="1"/>
</dbReference>
<dbReference type="CDD" id="cd00130">
    <property type="entry name" value="PAS"/>
    <property type="match status" value="1"/>
</dbReference>
<evidence type="ECO:0000259" key="2">
    <source>
        <dbReference type="PROSITE" id="PS50112"/>
    </source>
</evidence>
<dbReference type="InterPro" id="IPR000014">
    <property type="entry name" value="PAS"/>
</dbReference>
<dbReference type="InterPro" id="IPR003660">
    <property type="entry name" value="HAMP_dom"/>
</dbReference>
<evidence type="ECO:0000259" key="3">
    <source>
        <dbReference type="PROSITE" id="PS50883"/>
    </source>
</evidence>
<dbReference type="InterPro" id="IPR029787">
    <property type="entry name" value="Nucleotide_cyclase"/>
</dbReference>
<reference evidence="6 7" key="1">
    <citation type="submission" date="2023-07" db="EMBL/GenBank/DDBJ databases">
        <title>Genomic Encyclopedia of Type Strains, Phase IV (KMG-IV): sequencing the most valuable type-strain genomes for metagenomic binning, comparative biology and taxonomic classification.</title>
        <authorList>
            <person name="Goeker M."/>
        </authorList>
    </citation>
    <scope>NUCLEOTIDE SEQUENCE [LARGE SCALE GENOMIC DNA]</scope>
    <source>
        <strain evidence="6 7">DSM 1112</strain>
    </source>
</reference>
<proteinExistence type="predicted"/>
<sequence>MMHSVENRFIAIVCGAVLVFVAPLIVLFLTLSSERVARERLTNTQVLMKTGAEALGKPLWDFDTDGVKQIARALIAGENVLAVHVRDSSGTISVRIPDGPLNVSETDYTVLSSDIQYSSQDGERRVGSVEIWVEEPGLISRFSRDEISVFLILVVAVTIVFAAAIFSNRITVIKPLMRLTAAIEATRRLGSRHQVDWNSDDEMGTLAQNFNEMQTRLEQEQSELKLAHGRASNIYNKTPAMLFSLDTANDITAVSDYWLVATGYRREEVIGRAFTDFVDEHWHETYKARRVSPGNSGICEVTVPFRKSNGEMMIVLILEMRNFVSDDVGGVSLSVMTDVTALKQAESRNHAQAITDHLTGLLNRQGFEAALDEGIKDVDAKAMQLACIFIDLDRFKWINDNFGHAAGDEVLRQVVARIKTTLRPGDAMARLGGDEFAILVSAESVSDLASEIGERICDCLNEQIIVEGADLSVTASIGIALYPDHAANAADLLLKSDMAMYTRKRDGKNGMLVFDNSMLDTARERHEIEQYIEAGLKEDWFEAYLQPIVSLGDGRIAGFEALMRLNHPEKGILAPGKIIGIAEETGTIGRIGDRVLEKAISHLARISKLEGTEATYLAVNFSPLQFELTLPHKLAALLLKHHIAPSRIVVEITEAVLMLDNPDVHAVLKQLSEFGCRIALDDFGTGYSSLSYLNRFPVNIVKVDQSFTRSLSTGTNDVRRKSRMLIKGIRTISHQMGCSVVAEGIETTEQWEFLRKLGVDYGQGFLFSKPMPIDNMLTMLEMNSEAKSNTIA</sequence>
<evidence type="ECO:0000259" key="4">
    <source>
        <dbReference type="PROSITE" id="PS50885"/>
    </source>
</evidence>
<dbReference type="RefSeq" id="WP_307231659.1">
    <property type="nucleotide sequence ID" value="NZ_JAUSVF010000001.1"/>
</dbReference>
<evidence type="ECO:0000256" key="1">
    <source>
        <dbReference type="SAM" id="Phobius"/>
    </source>
</evidence>
<dbReference type="PANTHER" id="PTHR44757">
    <property type="entry name" value="DIGUANYLATE CYCLASE DGCP"/>
    <property type="match status" value="1"/>
</dbReference>
<dbReference type="Pfam" id="PF00672">
    <property type="entry name" value="HAMP"/>
    <property type="match status" value="1"/>
</dbReference>
<dbReference type="InterPro" id="IPR000160">
    <property type="entry name" value="GGDEF_dom"/>
</dbReference>
<dbReference type="SMART" id="SM00304">
    <property type="entry name" value="HAMP"/>
    <property type="match status" value="1"/>
</dbReference>
<dbReference type="PANTHER" id="PTHR44757:SF2">
    <property type="entry name" value="BIOFILM ARCHITECTURE MAINTENANCE PROTEIN MBAA"/>
    <property type="match status" value="1"/>
</dbReference>
<dbReference type="SUPFAM" id="SSF158472">
    <property type="entry name" value="HAMP domain-like"/>
    <property type="match status" value="1"/>
</dbReference>
<feature type="transmembrane region" description="Helical" evidence="1">
    <location>
        <begin position="147"/>
        <end position="166"/>
    </location>
</feature>
<protein>
    <submittedName>
        <fullName evidence="6">Diguanylate cyclase (GGDEF)-like protein/PAS domain S-box-containing protein</fullName>
    </submittedName>
</protein>
<feature type="domain" description="EAL" evidence="3">
    <location>
        <begin position="525"/>
        <end position="784"/>
    </location>
</feature>
<dbReference type="Gene3D" id="6.10.340.10">
    <property type="match status" value="1"/>
</dbReference>
<dbReference type="NCBIfam" id="TIGR00254">
    <property type="entry name" value="GGDEF"/>
    <property type="match status" value="1"/>
</dbReference>
<dbReference type="CDD" id="cd01949">
    <property type="entry name" value="GGDEF"/>
    <property type="match status" value="1"/>
</dbReference>
<dbReference type="Gene3D" id="3.20.20.450">
    <property type="entry name" value="EAL domain"/>
    <property type="match status" value="1"/>
</dbReference>
<accession>A0ABU0BSJ2</accession>
<feature type="domain" description="PAS" evidence="2">
    <location>
        <begin position="227"/>
        <end position="280"/>
    </location>
</feature>
<dbReference type="Pfam" id="PF00563">
    <property type="entry name" value="EAL"/>
    <property type="match status" value="1"/>
</dbReference>
<dbReference type="Gene3D" id="3.30.450.20">
    <property type="entry name" value="PAS domain"/>
    <property type="match status" value="1"/>
</dbReference>
<dbReference type="InterPro" id="IPR043128">
    <property type="entry name" value="Rev_trsase/Diguanyl_cyclase"/>
</dbReference>
<feature type="domain" description="GGDEF" evidence="5">
    <location>
        <begin position="383"/>
        <end position="516"/>
    </location>
</feature>
<feature type="domain" description="HAMP" evidence="4">
    <location>
        <begin position="170"/>
        <end position="222"/>
    </location>
</feature>
<evidence type="ECO:0000313" key="7">
    <source>
        <dbReference type="Proteomes" id="UP001230207"/>
    </source>
</evidence>
<organism evidence="6 7">
    <name type="scientific">Pararhizobium capsulatum DSM 1112</name>
    <dbReference type="NCBI Taxonomy" id="1121113"/>
    <lineage>
        <taxon>Bacteria</taxon>
        <taxon>Pseudomonadati</taxon>
        <taxon>Pseudomonadota</taxon>
        <taxon>Alphaproteobacteria</taxon>
        <taxon>Hyphomicrobiales</taxon>
        <taxon>Rhizobiaceae</taxon>
        <taxon>Rhizobium/Agrobacterium group</taxon>
        <taxon>Pararhizobium</taxon>
    </lineage>
</organism>
<dbReference type="PROSITE" id="PS50112">
    <property type="entry name" value="PAS"/>
    <property type="match status" value="1"/>
</dbReference>
<dbReference type="PROSITE" id="PS50883">
    <property type="entry name" value="EAL"/>
    <property type="match status" value="1"/>
</dbReference>
<dbReference type="Gene3D" id="3.30.70.270">
    <property type="match status" value="1"/>
</dbReference>
<keyword evidence="1" id="KW-1133">Transmembrane helix</keyword>
<dbReference type="CDD" id="cd06225">
    <property type="entry name" value="HAMP"/>
    <property type="match status" value="1"/>
</dbReference>
<dbReference type="InterPro" id="IPR035919">
    <property type="entry name" value="EAL_sf"/>
</dbReference>
<dbReference type="Proteomes" id="UP001230207">
    <property type="component" value="Unassembled WGS sequence"/>
</dbReference>
<dbReference type="PROSITE" id="PS50887">
    <property type="entry name" value="GGDEF"/>
    <property type="match status" value="1"/>
</dbReference>
<evidence type="ECO:0000313" key="6">
    <source>
        <dbReference type="EMBL" id="MDQ0321228.1"/>
    </source>
</evidence>
<dbReference type="SMART" id="SM00267">
    <property type="entry name" value="GGDEF"/>
    <property type="match status" value="1"/>
</dbReference>
<dbReference type="NCBIfam" id="TIGR00229">
    <property type="entry name" value="sensory_box"/>
    <property type="match status" value="1"/>
</dbReference>
<dbReference type="Pfam" id="PF13426">
    <property type="entry name" value="PAS_9"/>
    <property type="match status" value="1"/>
</dbReference>
<dbReference type="SMART" id="SM00091">
    <property type="entry name" value="PAS"/>
    <property type="match status" value="1"/>
</dbReference>
<dbReference type="Pfam" id="PF00990">
    <property type="entry name" value="GGDEF"/>
    <property type="match status" value="1"/>
</dbReference>
<dbReference type="InterPro" id="IPR035965">
    <property type="entry name" value="PAS-like_dom_sf"/>
</dbReference>
<dbReference type="SMART" id="SM00052">
    <property type="entry name" value="EAL"/>
    <property type="match status" value="1"/>
</dbReference>
<feature type="transmembrane region" description="Helical" evidence="1">
    <location>
        <begin position="6"/>
        <end position="31"/>
    </location>
</feature>
<dbReference type="CDD" id="cd01948">
    <property type="entry name" value="EAL"/>
    <property type="match status" value="1"/>
</dbReference>
<dbReference type="SUPFAM" id="SSF141868">
    <property type="entry name" value="EAL domain-like"/>
    <property type="match status" value="1"/>
</dbReference>
<evidence type="ECO:0000259" key="5">
    <source>
        <dbReference type="PROSITE" id="PS50887"/>
    </source>
</evidence>
<keyword evidence="1" id="KW-0812">Transmembrane</keyword>
<gene>
    <name evidence="6" type="ORF">QO002_003366</name>
</gene>
<dbReference type="InterPro" id="IPR001633">
    <property type="entry name" value="EAL_dom"/>
</dbReference>
<name>A0ABU0BSJ2_9HYPH</name>
<dbReference type="EMBL" id="JAUSVF010000001">
    <property type="protein sequence ID" value="MDQ0321228.1"/>
    <property type="molecule type" value="Genomic_DNA"/>
</dbReference>
<dbReference type="InterPro" id="IPR052155">
    <property type="entry name" value="Biofilm_reg_signaling"/>
</dbReference>
<dbReference type="PROSITE" id="PS50885">
    <property type="entry name" value="HAMP"/>
    <property type="match status" value="1"/>
</dbReference>
<dbReference type="SUPFAM" id="SSF55073">
    <property type="entry name" value="Nucleotide cyclase"/>
    <property type="match status" value="1"/>
</dbReference>
<keyword evidence="7" id="KW-1185">Reference proteome</keyword>
<keyword evidence="1" id="KW-0472">Membrane</keyword>